<dbReference type="RefSeq" id="XP_008616664.1">
    <property type="nucleotide sequence ID" value="XM_008618442.1"/>
</dbReference>
<evidence type="ECO:0008006" key="3">
    <source>
        <dbReference type="Google" id="ProtNLM"/>
    </source>
</evidence>
<proteinExistence type="predicted"/>
<dbReference type="InParanoid" id="T0Q8L7"/>
<dbReference type="Proteomes" id="UP000030762">
    <property type="component" value="Unassembled WGS sequence"/>
</dbReference>
<gene>
    <name evidence="1" type="ORF">SDRG_12371</name>
</gene>
<dbReference type="AlphaFoldDB" id="T0Q8L7"/>
<sequence length="199" mass="23012">MAGLTSLHHGHLPLWHNRSAPEKLETTRVEIVRCALRSDMTCSRRANEDAVIFQLRVFHGTTSHDVEKSFHAFMQLKDDLLAALEPGHMCPAMCPWLWEDLRNNFDRPKKHGNVRAWLQIRLHRHTAATNQIFLEHFQELLDSLLHLLRKEHTKCDKFSALCIVLARFLHLVDPNAVDEARPASLSDRHERNLVSRASI</sequence>
<organism evidence="1 2">
    <name type="scientific">Saprolegnia diclina (strain VS20)</name>
    <dbReference type="NCBI Taxonomy" id="1156394"/>
    <lineage>
        <taxon>Eukaryota</taxon>
        <taxon>Sar</taxon>
        <taxon>Stramenopiles</taxon>
        <taxon>Oomycota</taxon>
        <taxon>Saprolegniomycetes</taxon>
        <taxon>Saprolegniales</taxon>
        <taxon>Saprolegniaceae</taxon>
        <taxon>Saprolegnia</taxon>
    </lineage>
</organism>
<keyword evidence="2" id="KW-1185">Reference proteome</keyword>
<dbReference type="VEuPathDB" id="FungiDB:SDRG_12371"/>
<evidence type="ECO:0000313" key="2">
    <source>
        <dbReference type="Proteomes" id="UP000030762"/>
    </source>
</evidence>
<evidence type="ECO:0000313" key="1">
    <source>
        <dbReference type="EMBL" id="EQC29825.1"/>
    </source>
</evidence>
<dbReference type="EMBL" id="JH767180">
    <property type="protein sequence ID" value="EQC29825.1"/>
    <property type="molecule type" value="Genomic_DNA"/>
</dbReference>
<reference evidence="1 2" key="1">
    <citation type="submission" date="2012-04" db="EMBL/GenBank/DDBJ databases">
        <title>The Genome Sequence of Saprolegnia declina VS20.</title>
        <authorList>
            <consortium name="The Broad Institute Genome Sequencing Platform"/>
            <person name="Russ C."/>
            <person name="Nusbaum C."/>
            <person name="Tyler B."/>
            <person name="van West P."/>
            <person name="Dieguez-Uribeondo J."/>
            <person name="de Bruijn I."/>
            <person name="Tripathy S."/>
            <person name="Jiang R."/>
            <person name="Young S.K."/>
            <person name="Zeng Q."/>
            <person name="Gargeya S."/>
            <person name="Fitzgerald M."/>
            <person name="Haas B."/>
            <person name="Abouelleil A."/>
            <person name="Alvarado L."/>
            <person name="Arachchi H.M."/>
            <person name="Berlin A."/>
            <person name="Chapman S.B."/>
            <person name="Goldberg J."/>
            <person name="Griggs A."/>
            <person name="Gujja S."/>
            <person name="Hansen M."/>
            <person name="Howarth C."/>
            <person name="Imamovic A."/>
            <person name="Larimer J."/>
            <person name="McCowen C."/>
            <person name="Montmayeur A."/>
            <person name="Murphy C."/>
            <person name="Neiman D."/>
            <person name="Pearson M."/>
            <person name="Priest M."/>
            <person name="Roberts A."/>
            <person name="Saif S."/>
            <person name="Shea T."/>
            <person name="Sisk P."/>
            <person name="Sykes S."/>
            <person name="Wortman J."/>
            <person name="Nusbaum C."/>
            <person name="Birren B."/>
        </authorList>
    </citation>
    <scope>NUCLEOTIDE SEQUENCE [LARGE SCALE GENOMIC DNA]</scope>
    <source>
        <strain evidence="1 2">VS20</strain>
    </source>
</reference>
<dbReference type="OrthoDB" id="10397771at2759"/>
<dbReference type="GeneID" id="19953098"/>
<name>T0Q8L7_SAPDV</name>
<protein>
    <recommendedName>
        <fullName evidence="3">PX domain-containing protein</fullName>
    </recommendedName>
</protein>
<accession>T0Q8L7</accession>